<reference evidence="4 5" key="1">
    <citation type="journal article" date="2015" name="Nature">
        <title>rRNA introns, odd ribosomes, and small enigmatic genomes across a large radiation of phyla.</title>
        <authorList>
            <person name="Brown C.T."/>
            <person name="Hug L.A."/>
            <person name="Thomas B.C."/>
            <person name="Sharon I."/>
            <person name="Castelle C.J."/>
            <person name="Singh A."/>
            <person name="Wilkins M.J."/>
            <person name="Williams K.H."/>
            <person name="Banfield J.F."/>
        </authorList>
    </citation>
    <scope>NUCLEOTIDE SEQUENCE [LARGE SCALE GENOMIC DNA]</scope>
</reference>
<evidence type="ECO:0000256" key="3">
    <source>
        <dbReference type="HAMAP-Rule" id="MF_00385"/>
    </source>
</evidence>
<gene>
    <name evidence="3" type="primary">rpsP</name>
    <name evidence="4" type="ORF">UW53_C0008G0013</name>
</gene>
<dbReference type="PANTHER" id="PTHR12919">
    <property type="entry name" value="30S RIBOSOMAL PROTEIN S16"/>
    <property type="match status" value="1"/>
</dbReference>
<organism evidence="4 5">
    <name type="scientific">Candidatus Giovannonibacteria bacterium GW2011_GWA1_44_25</name>
    <dbReference type="NCBI Taxonomy" id="1618645"/>
    <lineage>
        <taxon>Bacteria</taxon>
        <taxon>Candidatus Giovannoniibacteriota</taxon>
    </lineage>
</organism>
<name>A0A0G1IKQ0_9BACT</name>
<dbReference type="NCBIfam" id="TIGR00002">
    <property type="entry name" value="S16"/>
    <property type="match status" value="1"/>
</dbReference>
<proteinExistence type="inferred from homology"/>
<dbReference type="Proteomes" id="UP000034087">
    <property type="component" value="Unassembled WGS sequence"/>
</dbReference>
<protein>
    <recommendedName>
        <fullName evidence="3">Small ribosomal subunit protein bS16</fullName>
    </recommendedName>
</protein>
<evidence type="ECO:0000256" key="1">
    <source>
        <dbReference type="ARBA" id="ARBA00022980"/>
    </source>
</evidence>
<evidence type="ECO:0000313" key="5">
    <source>
        <dbReference type="Proteomes" id="UP000034087"/>
    </source>
</evidence>
<dbReference type="HAMAP" id="MF_00385">
    <property type="entry name" value="Ribosomal_bS16"/>
    <property type="match status" value="1"/>
</dbReference>
<keyword evidence="2 3" id="KW-0687">Ribonucleoprotein</keyword>
<dbReference type="Pfam" id="PF00886">
    <property type="entry name" value="Ribosomal_S16"/>
    <property type="match status" value="1"/>
</dbReference>
<dbReference type="GO" id="GO:0003735">
    <property type="term" value="F:structural constituent of ribosome"/>
    <property type="evidence" value="ECO:0007669"/>
    <property type="project" value="InterPro"/>
</dbReference>
<dbReference type="Gene3D" id="3.30.1320.10">
    <property type="match status" value="1"/>
</dbReference>
<sequence length="114" mass="12783">MTRLFLFTILTTMLIIRLQRVGRKNDPNFRMVVVEKKRAPKSGASLETVGSYNPKTKKVQLKNDRIKHWLMKGVQLSDTAHNMLVKAKIIEAPKINKAGGAKNSEVLTKPAEGV</sequence>
<dbReference type="GO" id="GO:0005737">
    <property type="term" value="C:cytoplasm"/>
    <property type="evidence" value="ECO:0007669"/>
    <property type="project" value="UniProtKB-ARBA"/>
</dbReference>
<dbReference type="InterPro" id="IPR023803">
    <property type="entry name" value="Ribosomal_bS16_dom_sf"/>
</dbReference>
<dbReference type="InterPro" id="IPR000307">
    <property type="entry name" value="Ribosomal_bS16"/>
</dbReference>
<dbReference type="AlphaFoldDB" id="A0A0G1IKQ0"/>
<comment type="caution">
    <text evidence="4">The sequence shown here is derived from an EMBL/GenBank/DDBJ whole genome shotgun (WGS) entry which is preliminary data.</text>
</comment>
<dbReference type="GO" id="GO:0015935">
    <property type="term" value="C:small ribosomal subunit"/>
    <property type="evidence" value="ECO:0007669"/>
    <property type="project" value="TreeGrafter"/>
</dbReference>
<evidence type="ECO:0000313" key="4">
    <source>
        <dbReference type="EMBL" id="KKT59730.1"/>
    </source>
</evidence>
<dbReference type="GO" id="GO:0006412">
    <property type="term" value="P:translation"/>
    <property type="evidence" value="ECO:0007669"/>
    <property type="project" value="UniProtKB-UniRule"/>
</dbReference>
<evidence type="ECO:0000256" key="2">
    <source>
        <dbReference type="ARBA" id="ARBA00023274"/>
    </source>
</evidence>
<keyword evidence="1 3" id="KW-0689">Ribosomal protein</keyword>
<comment type="similarity">
    <text evidence="3">Belongs to the bacterial ribosomal protein bS16 family.</text>
</comment>
<dbReference type="SUPFAM" id="SSF54565">
    <property type="entry name" value="Ribosomal protein S16"/>
    <property type="match status" value="1"/>
</dbReference>
<dbReference type="PANTHER" id="PTHR12919:SF20">
    <property type="entry name" value="SMALL RIBOSOMAL SUBUNIT PROTEIN BS16M"/>
    <property type="match status" value="1"/>
</dbReference>
<dbReference type="EMBL" id="LCIR01000008">
    <property type="protein sequence ID" value="KKT59730.1"/>
    <property type="molecule type" value="Genomic_DNA"/>
</dbReference>
<accession>A0A0G1IKQ0</accession>